<protein>
    <submittedName>
        <fullName evidence="3">Glycoside hydrolase family 68 protein</fullName>
    </submittedName>
</protein>
<dbReference type="Proteomes" id="UP000640426">
    <property type="component" value="Unassembled WGS sequence"/>
</dbReference>
<dbReference type="InterPro" id="IPR003469">
    <property type="entry name" value="Glyco_hydro_68"/>
</dbReference>
<dbReference type="Pfam" id="PF02435">
    <property type="entry name" value="Glyco_hydro_68"/>
    <property type="match status" value="2"/>
</dbReference>
<organism evidence="3 4">
    <name type="scientific">Sphingomonas mollis</name>
    <dbReference type="NCBI Taxonomy" id="2795726"/>
    <lineage>
        <taxon>Bacteria</taxon>
        <taxon>Pseudomonadati</taxon>
        <taxon>Pseudomonadota</taxon>
        <taxon>Alphaproteobacteria</taxon>
        <taxon>Sphingomonadales</taxon>
        <taxon>Sphingomonadaceae</taxon>
        <taxon>Sphingomonas</taxon>
    </lineage>
</organism>
<gene>
    <name evidence="3" type="ORF">JAO74_07645</name>
</gene>
<evidence type="ECO:0000313" key="4">
    <source>
        <dbReference type="Proteomes" id="UP000640426"/>
    </source>
</evidence>
<keyword evidence="3" id="KW-0378">Hydrolase</keyword>
<proteinExistence type="inferred from homology"/>
<reference evidence="4" key="1">
    <citation type="submission" date="2020-12" db="EMBL/GenBank/DDBJ databases">
        <title>Hymenobacter sp.</title>
        <authorList>
            <person name="Kim M.K."/>
        </authorList>
    </citation>
    <scope>NUCLEOTIDE SEQUENCE [LARGE SCALE GENOMIC DNA]</scope>
    <source>
        <strain evidence="4">BT553</strain>
    </source>
</reference>
<comment type="similarity">
    <text evidence="1 2">Belongs to the glycosyl hydrolase 68 family.</text>
</comment>
<accession>A0ABS0XNN5</accession>
<evidence type="ECO:0000256" key="1">
    <source>
        <dbReference type="ARBA" id="ARBA00006775"/>
    </source>
</evidence>
<keyword evidence="4" id="KW-1185">Reference proteome</keyword>
<comment type="caution">
    <text evidence="3">The sequence shown here is derived from an EMBL/GenBank/DDBJ whole genome shotgun (WGS) entry which is preliminary data.</text>
</comment>
<evidence type="ECO:0000313" key="3">
    <source>
        <dbReference type="EMBL" id="MBJ6121662.1"/>
    </source>
</evidence>
<dbReference type="Gene3D" id="2.115.10.20">
    <property type="entry name" value="Glycosyl hydrolase domain, family 43"/>
    <property type="match status" value="1"/>
</dbReference>
<dbReference type="EMBL" id="JAELXS010000003">
    <property type="protein sequence ID" value="MBJ6121662.1"/>
    <property type="molecule type" value="Genomic_DNA"/>
</dbReference>
<evidence type="ECO:0000256" key="2">
    <source>
        <dbReference type="RuleBase" id="RU361220"/>
    </source>
</evidence>
<name>A0ABS0XNN5_9SPHN</name>
<dbReference type="SUPFAM" id="SSF75005">
    <property type="entry name" value="Arabinanase/levansucrase/invertase"/>
    <property type="match status" value="1"/>
</dbReference>
<dbReference type="GO" id="GO:0016787">
    <property type="term" value="F:hydrolase activity"/>
    <property type="evidence" value="ECO:0007669"/>
    <property type="project" value="UniProtKB-KW"/>
</dbReference>
<dbReference type="CDD" id="cd08997">
    <property type="entry name" value="GH68"/>
    <property type="match status" value="1"/>
</dbReference>
<sequence>MATRLNEGAAPGSPWTIDAARGAVDQPQAAIPVIGPDDVVPIVPGHDLWDMWQIARADGSTVIAGGRSWWFFLATPQLDDPEARHDRARIRLTSHGADGWRDHGWVYEPGFTPGSREWSGSAVLEADGETLTMYFTAAGRHGGAPSFEQRLFETRGRFTVDGDTPHLSGWSEPVESFAADDHWYTRADETEAPATGIKGFRDPGFFRDPATGHDYLLFVGTAGWTTEQLNGVIGVAERTATGWSLRAPMVQALGVNSELERPHIVMHAGRYYLFWSTQGRRFAPGLGAPTGLYGMVADRFDGPWRPINGTGLVAANPAAEPFQAYCWWVTGELDVISFVDYWGLGDGVYPTDPDQRRPRFGGTAAPWFRLAIDGDRVTIA</sequence>
<dbReference type="InterPro" id="IPR023296">
    <property type="entry name" value="Glyco_hydro_beta-prop_sf"/>
</dbReference>